<proteinExistence type="predicted"/>
<gene>
    <name evidence="1" type="ordered locus">IALB_2014</name>
</gene>
<dbReference type="Proteomes" id="UP000007394">
    <property type="component" value="Chromosome"/>
</dbReference>
<keyword evidence="2" id="KW-1185">Reference proteome</keyword>
<dbReference type="EMBL" id="CP003418">
    <property type="protein sequence ID" value="AFH49719.1"/>
    <property type="molecule type" value="Genomic_DNA"/>
</dbReference>
<protein>
    <submittedName>
        <fullName evidence="1">Uncharacterized protein</fullName>
    </submittedName>
</protein>
<sequence length="65" mass="7812">MSTIKGKYKKKKIILNKELNLKENTKVECVVYPQNDLSNYFGLFKDRIKESSVKYVRRIRKPRFS</sequence>
<dbReference type="InterPro" id="IPR008203">
    <property type="entry name" value="AF2212-like"/>
</dbReference>
<reference evidence="1 2" key="1">
    <citation type="journal article" date="2012" name="Front. Microbiol.">
        <title>Complete genome of Ignavibacterium album, a metabolically versatile, flagellated, facultative anaerobe from the phylum Chlorobi.</title>
        <authorList>
            <person name="Liu Z."/>
            <person name="Frigaard N.-U."/>
            <person name="Vogl K."/>
            <person name="Iino T."/>
            <person name="Ohkuma M."/>
            <person name="Overmann J."/>
            <person name="Bryant D.A."/>
        </authorList>
    </citation>
    <scope>NUCLEOTIDE SEQUENCE [LARGE SCALE GENOMIC DNA]</scope>
    <source>
        <strain evidence="2">DSM 19864 / JCM 16511 / NBRC 101810 / Mat9-16</strain>
    </source>
</reference>
<evidence type="ECO:0000313" key="1">
    <source>
        <dbReference type="EMBL" id="AFH49719.1"/>
    </source>
</evidence>
<dbReference type="AlphaFoldDB" id="I0AL62"/>
<dbReference type="KEGG" id="ial:IALB_2014"/>
<dbReference type="HOGENOM" id="CLU_2843973_0_0_10"/>
<name>I0AL62_IGNAJ</name>
<dbReference type="Pfam" id="PF01954">
    <property type="entry name" value="AF2212-like"/>
    <property type="match status" value="1"/>
</dbReference>
<dbReference type="STRING" id="945713.IALB_2014"/>
<organism evidence="1 2">
    <name type="scientific">Ignavibacterium album (strain DSM 19864 / JCM 16511 / NBRC 101810 / Mat9-16)</name>
    <dbReference type="NCBI Taxonomy" id="945713"/>
    <lineage>
        <taxon>Bacteria</taxon>
        <taxon>Pseudomonadati</taxon>
        <taxon>Ignavibacteriota</taxon>
        <taxon>Ignavibacteria</taxon>
        <taxon>Ignavibacteriales</taxon>
        <taxon>Ignavibacteriaceae</taxon>
        <taxon>Ignavibacterium</taxon>
    </lineage>
</organism>
<accession>I0AL62</accession>
<evidence type="ECO:0000313" key="2">
    <source>
        <dbReference type="Proteomes" id="UP000007394"/>
    </source>
</evidence>
<dbReference type="RefSeq" id="WP_014560868.1">
    <property type="nucleotide sequence ID" value="NC_017464.1"/>
</dbReference>